<protein>
    <submittedName>
        <fullName evidence="1">Uncharacterized protein</fullName>
    </submittedName>
</protein>
<sequence>MKFNIQHDEGLHPKKILQPERIKEELIAPHRGKIPLTAGLRSTLDGEYIDSFCRGTQYHMKARPAEQCLVVIKAAEEDFEAICTEGNDLEKLYNVSAPCGNSVGTKLNFCVRDMYHNLQKALEKADRSQAVHHACCYFGGLLDCVDSSLDSCENSDEPKQFILGRLEHIFGEALGLVCGRHTRGSASCAALPVLPELEPGTPEPANNLVEYGILIMQLFSRRDSADQ</sequence>
<dbReference type="Proteomes" id="UP000821865">
    <property type="component" value="Chromosome 7"/>
</dbReference>
<organism evidence="1 2">
    <name type="scientific">Dermacentor silvarum</name>
    <name type="common">Tick</name>
    <dbReference type="NCBI Taxonomy" id="543639"/>
    <lineage>
        <taxon>Eukaryota</taxon>
        <taxon>Metazoa</taxon>
        <taxon>Ecdysozoa</taxon>
        <taxon>Arthropoda</taxon>
        <taxon>Chelicerata</taxon>
        <taxon>Arachnida</taxon>
        <taxon>Acari</taxon>
        <taxon>Parasitiformes</taxon>
        <taxon>Ixodida</taxon>
        <taxon>Ixodoidea</taxon>
        <taxon>Ixodidae</taxon>
        <taxon>Rhipicephalinae</taxon>
        <taxon>Dermacentor</taxon>
    </lineage>
</organism>
<gene>
    <name evidence="1" type="ORF">HPB49_017765</name>
</gene>
<keyword evidence="2" id="KW-1185">Reference proteome</keyword>
<comment type="caution">
    <text evidence="1">The sequence shown here is derived from an EMBL/GenBank/DDBJ whole genome shotgun (WGS) entry which is preliminary data.</text>
</comment>
<evidence type="ECO:0000313" key="2">
    <source>
        <dbReference type="Proteomes" id="UP000821865"/>
    </source>
</evidence>
<evidence type="ECO:0000313" key="1">
    <source>
        <dbReference type="EMBL" id="KAH7941824.1"/>
    </source>
</evidence>
<accession>A0ACB8CGF6</accession>
<dbReference type="EMBL" id="CM023476">
    <property type="protein sequence ID" value="KAH7941824.1"/>
    <property type="molecule type" value="Genomic_DNA"/>
</dbReference>
<name>A0ACB8CGF6_DERSI</name>
<reference evidence="1" key="1">
    <citation type="submission" date="2020-05" db="EMBL/GenBank/DDBJ databases">
        <title>Large-scale comparative analyses of tick genomes elucidate their genetic diversity and vector capacities.</title>
        <authorList>
            <person name="Jia N."/>
            <person name="Wang J."/>
            <person name="Shi W."/>
            <person name="Du L."/>
            <person name="Sun Y."/>
            <person name="Zhan W."/>
            <person name="Jiang J."/>
            <person name="Wang Q."/>
            <person name="Zhang B."/>
            <person name="Ji P."/>
            <person name="Sakyi L.B."/>
            <person name="Cui X."/>
            <person name="Yuan T."/>
            <person name="Jiang B."/>
            <person name="Yang W."/>
            <person name="Lam T.T.-Y."/>
            <person name="Chang Q."/>
            <person name="Ding S."/>
            <person name="Wang X."/>
            <person name="Zhu J."/>
            <person name="Ruan X."/>
            <person name="Zhao L."/>
            <person name="Wei J."/>
            <person name="Que T."/>
            <person name="Du C."/>
            <person name="Cheng J."/>
            <person name="Dai P."/>
            <person name="Han X."/>
            <person name="Huang E."/>
            <person name="Gao Y."/>
            <person name="Liu J."/>
            <person name="Shao H."/>
            <person name="Ye R."/>
            <person name="Li L."/>
            <person name="Wei W."/>
            <person name="Wang X."/>
            <person name="Wang C."/>
            <person name="Yang T."/>
            <person name="Huo Q."/>
            <person name="Li W."/>
            <person name="Guo W."/>
            <person name="Chen H."/>
            <person name="Zhou L."/>
            <person name="Ni X."/>
            <person name="Tian J."/>
            <person name="Zhou Y."/>
            <person name="Sheng Y."/>
            <person name="Liu T."/>
            <person name="Pan Y."/>
            <person name="Xia L."/>
            <person name="Li J."/>
            <person name="Zhao F."/>
            <person name="Cao W."/>
        </authorList>
    </citation>
    <scope>NUCLEOTIDE SEQUENCE</scope>
    <source>
        <strain evidence="1">Dsil-2018</strain>
    </source>
</reference>
<proteinExistence type="predicted"/>